<comment type="similarity">
    <text evidence="3">Belongs to the autotransporter-2 (AT-2) (TC 1.B.40) family.</text>
</comment>
<dbReference type="Pfam" id="PF05658">
    <property type="entry name" value="YadA_head"/>
    <property type="match status" value="5"/>
</dbReference>
<dbReference type="InterPro" id="IPR008640">
    <property type="entry name" value="Adhesin_Head_dom"/>
</dbReference>
<dbReference type="Gene3D" id="2.150.10.10">
    <property type="entry name" value="Serralysin-like metalloprotease, C-terminal"/>
    <property type="match status" value="9"/>
</dbReference>
<dbReference type="InterPro" id="IPR045584">
    <property type="entry name" value="Pilin-like"/>
</dbReference>
<dbReference type="Pfam" id="PF03895">
    <property type="entry name" value="YadA_anchor"/>
    <property type="match status" value="1"/>
</dbReference>
<feature type="region of interest" description="Disordered" evidence="11">
    <location>
        <begin position="1249"/>
        <end position="1275"/>
    </location>
</feature>
<dbReference type="InterPro" id="IPR005594">
    <property type="entry name" value="YadA_C"/>
</dbReference>
<keyword evidence="16" id="KW-1185">Reference proteome</keyword>
<dbReference type="InterPro" id="IPR008635">
    <property type="entry name" value="Coiled_stalk_dom"/>
</dbReference>
<evidence type="ECO:0000256" key="2">
    <source>
        <dbReference type="ARBA" id="ARBA00004442"/>
    </source>
</evidence>
<feature type="domain" description="Trimeric autotransporter adhesin YadA-like stalk" evidence="14">
    <location>
        <begin position="1119"/>
        <end position="1153"/>
    </location>
</feature>
<keyword evidence="4" id="KW-0813">Transport</keyword>
<proteinExistence type="inferred from homology"/>
<evidence type="ECO:0000256" key="5">
    <source>
        <dbReference type="ARBA" id="ARBA00022452"/>
    </source>
</evidence>
<evidence type="ECO:0000256" key="4">
    <source>
        <dbReference type="ARBA" id="ARBA00022448"/>
    </source>
</evidence>
<sequence length="1534" mass="158083">MGALAQGWEAYANNYSVAIGDNTKVESTHATALGDHSKIAETAENAIILGSYSTINKGAQHAVIVGDHSEIAETASGAIALGYNAKIINGDKDQTIKSTDSIAIGRNTTVTHRNSVAIGTTAKVSGRTAVAIGYEAKALTDDTLALGWEAEAGSGDDRTKNSGSIALGSQSKSLALGSVALGNKSKSTASGSVAIGANAIADVENTVSFGNDTLQRKLVNVADGSVKKDSKEAVTGGQLYVLGTGVATVLGGGAKFENGQLTGVDFSGAFGKDKGTIKDVNAGFAHVKGEFDSTNKNVTDIAKALGGLEADGAWKLELGKDGSKTTVSNVKEAFDNIDGRVDKNTTDIAGIQKQVGEGTLGLVQLSTDKQSLVIAPEADSAEIFNIAKADEGRKLTGLANGTIGKGSKDAITGDQLYNANSNVATALGGDAKLDGNGQLSGVDFSGALGAEKGTIKDVNAGFAHVKGEFDSTNKNVTDIAKALGGLEADGAWKLELGKDGSKTTVSNVKEAFDNIDGRVDKNTTDIAGIQKQVGEGTLGLVQLSTDKQSLVIAPEADSAEIFNIAKADEGRKLTGLANGTIGKGSKDAITGDQLYNANSNVATALGGDAKLDGNGQLSGVDFSGALGAEKGTIKDVNAGFAHVKGEFDSTNKNVTDIAKALGGLEADGAWKLELGKDGSKTTVSNVKEAFDNIDGRVDKNTTDIAGIQKQVGEGTLGLVQLSTDKQSLVIAPEADSAEIFNIAKADEGRKLTGLANGTIGKGSKDAITGDQLYNANSNVATVLGGDAKLDGNGQLSGVDFSGALGAEKGTIKDVNAGFAHVKGEFDSTNKNVTDIAKALGGLEADGAWKLELGKDGSKTTVSNVKEAFDNIDGRVDKNTTDIAGIQKQVGEGTLGLVQLSTDKQSLVIAPEADSAEIFNIAKADEGRKLTGLANGTIGKGSKDAITGDQLYNANSNVATVLGGDAKLDGNGQLSGVDFSGALGAEKGTIKDVNAGFAHVKGEFDSTNKNVTDIAKALGGLETNGTWELKLGKEGSKATVTDVKAAFENIDGRVVSNSESIENIENKVSAGTLGLVQLAKSKVETEDGESQEVTTLVIDNMAAKEADVFNIANGKEGRTLTGLANGKISEQSLDAINGSQLYSANQNVAKMLGGKATFKEGQLIGVDFSGAFTYTNAQQRSANKITTVYDGLAHLDESIGKLNSDVNTKLGDLDGRVSSLEKGQSGIILAPGATGKGDEVSQNMVSNTPPITEVVEPNAPIESTPPTLGNTQNRGQITINGGIAGKADLNIAQDNGQGDGRKLTGVAEGKIETGSSDAINGNQLYDANTSIANMIGGGAIFDPNTGQFTYRDNQFQVNGSRYDDIASAIEAIDQSQLFKMEGEKIVVNGATGATTVDFTNGKTARNVTGIADGEISATSKDAINGSQLYVVKEDIKNINYTLNHYNTRMNTIEKKVQENRKVASAGIAGAMAMSSIPYIEYSKYSFGMGIGYYDGESAISMGIQGKINNHARYRLQMSYDTQNKVGLGAGVAFEL</sequence>
<feature type="domain" description="Trimeric autotransporter adhesin YadA-like stalk" evidence="14">
    <location>
        <begin position="928"/>
        <end position="966"/>
    </location>
</feature>
<feature type="domain" description="Trimeric autotransporter adhesin YadA-like stalk" evidence="14">
    <location>
        <begin position="1301"/>
        <end position="1336"/>
    </location>
</feature>
<organism evidence="15 16">
    <name type="scientific">Ignatzschineria larvae DSM 13226</name>
    <dbReference type="NCBI Taxonomy" id="1111732"/>
    <lineage>
        <taxon>Bacteria</taxon>
        <taxon>Pseudomonadati</taxon>
        <taxon>Pseudomonadota</taxon>
        <taxon>Gammaproteobacteria</taxon>
        <taxon>Cardiobacteriales</taxon>
        <taxon>Ignatzschineriaceae</taxon>
        <taxon>Ignatzschineria</taxon>
    </lineage>
</organism>
<keyword evidence="7" id="KW-0732">Signal</keyword>
<gene>
    <name evidence="15" type="ORF">WMO13_07575</name>
</gene>
<comment type="subcellular location">
    <subcellularLocation>
        <location evidence="2">Cell outer membrane</location>
    </subcellularLocation>
    <subcellularLocation>
        <location evidence="1">Cell surface</location>
    </subcellularLocation>
</comment>
<feature type="domain" description="Trimeric autotransporter adhesin YadA-like stalk" evidence="14">
    <location>
        <begin position="394"/>
        <end position="433"/>
    </location>
</feature>
<evidence type="ECO:0000256" key="1">
    <source>
        <dbReference type="ARBA" id="ARBA00004241"/>
    </source>
</evidence>
<dbReference type="Pfam" id="PF05662">
    <property type="entry name" value="YadA_stalk"/>
    <property type="match status" value="8"/>
</dbReference>
<dbReference type="EMBL" id="CP150637">
    <property type="protein sequence ID" value="WZW87234.1"/>
    <property type="molecule type" value="Genomic_DNA"/>
</dbReference>
<evidence type="ECO:0000256" key="3">
    <source>
        <dbReference type="ARBA" id="ARBA00005848"/>
    </source>
</evidence>
<evidence type="ECO:0000256" key="6">
    <source>
        <dbReference type="ARBA" id="ARBA00022692"/>
    </source>
</evidence>
<feature type="domain" description="Trimeric autotransporter adhesin YadA-like head" evidence="13">
    <location>
        <begin position="188"/>
        <end position="212"/>
    </location>
</feature>
<feature type="domain" description="Trimeric autotransporter adhesin YadA-like C-terminal membrane anchor" evidence="12">
    <location>
        <begin position="1482"/>
        <end position="1533"/>
    </location>
</feature>
<evidence type="ECO:0000259" key="14">
    <source>
        <dbReference type="Pfam" id="PF05662"/>
    </source>
</evidence>
<feature type="domain" description="Trimeric autotransporter adhesin YadA-like head" evidence="13">
    <location>
        <begin position="99"/>
        <end position="120"/>
    </location>
</feature>
<dbReference type="RefSeq" id="WP_342386830.1">
    <property type="nucleotide sequence ID" value="NZ_CP150637.1"/>
</dbReference>
<evidence type="ECO:0000259" key="13">
    <source>
        <dbReference type="Pfam" id="PF05658"/>
    </source>
</evidence>
<feature type="domain" description="Trimeric autotransporter adhesin YadA-like head" evidence="13">
    <location>
        <begin position="125"/>
        <end position="150"/>
    </location>
</feature>
<feature type="domain" description="Trimeric autotransporter adhesin YadA-like stalk" evidence="14">
    <location>
        <begin position="572"/>
        <end position="611"/>
    </location>
</feature>
<feature type="domain" description="Trimeric autotransporter adhesin YadA-like stalk" evidence="14">
    <location>
        <begin position="750"/>
        <end position="788"/>
    </location>
</feature>
<evidence type="ECO:0000313" key="15">
    <source>
        <dbReference type="EMBL" id="WZW87234.1"/>
    </source>
</evidence>
<dbReference type="Proteomes" id="UP001449178">
    <property type="component" value="Chromosome"/>
</dbReference>
<evidence type="ECO:0000256" key="11">
    <source>
        <dbReference type="SAM" id="MobiDB-lite"/>
    </source>
</evidence>
<name>A0ABZ3BY20_9GAMM</name>
<feature type="domain" description="Trimeric autotransporter adhesin YadA-like stalk" evidence="14">
    <location>
        <begin position="1406"/>
        <end position="1437"/>
    </location>
</feature>
<dbReference type="CDD" id="cd12820">
    <property type="entry name" value="LbR_YadA-like"/>
    <property type="match status" value="1"/>
</dbReference>
<keyword evidence="6" id="KW-0812">Transmembrane</keyword>
<feature type="compositionally biased region" description="Polar residues" evidence="11">
    <location>
        <begin position="1263"/>
        <end position="1275"/>
    </location>
</feature>
<dbReference type="SUPFAM" id="SSF101967">
    <property type="entry name" value="Adhesin YadA, collagen-binding domain"/>
    <property type="match status" value="3"/>
</dbReference>
<evidence type="ECO:0000256" key="9">
    <source>
        <dbReference type="ARBA" id="ARBA00023136"/>
    </source>
</evidence>
<evidence type="ECO:0000256" key="10">
    <source>
        <dbReference type="ARBA" id="ARBA00023237"/>
    </source>
</evidence>
<feature type="domain" description="Trimeric autotransporter adhesin YadA-like head" evidence="13">
    <location>
        <begin position="15"/>
        <end position="37"/>
    </location>
</feature>
<dbReference type="SUPFAM" id="SSF54523">
    <property type="entry name" value="Pili subunits"/>
    <property type="match status" value="1"/>
</dbReference>
<evidence type="ECO:0000256" key="7">
    <source>
        <dbReference type="ARBA" id="ARBA00022729"/>
    </source>
</evidence>
<reference evidence="15 16" key="1">
    <citation type="submission" date="2024-03" db="EMBL/GenBank/DDBJ databases">
        <title>Complete Genome Sequence and Annotation of Ignatzschineria larvae DSM 13226.</title>
        <authorList>
            <person name="Cantrell E."/>
            <person name="Burcham Z.M."/>
        </authorList>
    </citation>
    <scope>NUCLEOTIDE SEQUENCE [LARGE SCALE GENOMIC DNA]</scope>
    <source>
        <strain evidence="15 16">DSM 13226</strain>
    </source>
</reference>
<accession>A0ABZ3BY20</accession>
<keyword evidence="8" id="KW-0653">Protein transport</keyword>
<feature type="domain" description="Trimeric autotransporter adhesin YadA-like stalk" evidence="14">
    <location>
        <begin position="217"/>
        <end position="257"/>
    </location>
</feature>
<dbReference type="InterPro" id="IPR011049">
    <property type="entry name" value="Serralysin-like_metalloprot_C"/>
</dbReference>
<evidence type="ECO:0000256" key="8">
    <source>
        <dbReference type="ARBA" id="ARBA00022927"/>
    </source>
</evidence>
<evidence type="ECO:0000259" key="12">
    <source>
        <dbReference type="Pfam" id="PF03895"/>
    </source>
</evidence>
<keyword evidence="10" id="KW-0998">Cell outer membrane</keyword>
<protein>
    <submittedName>
        <fullName evidence="15">YadA-like family protein</fullName>
    </submittedName>
</protein>
<dbReference type="Gene3D" id="3.30.1300.30">
    <property type="entry name" value="GSPII I/J protein-like"/>
    <property type="match status" value="1"/>
</dbReference>
<feature type="domain" description="Trimeric autotransporter adhesin YadA-like head" evidence="13">
    <location>
        <begin position="163"/>
        <end position="185"/>
    </location>
</feature>
<evidence type="ECO:0000313" key="16">
    <source>
        <dbReference type="Proteomes" id="UP001449178"/>
    </source>
</evidence>
<keyword evidence="5" id="KW-1134">Transmembrane beta strand</keyword>
<keyword evidence="9" id="KW-0472">Membrane</keyword>